<feature type="transmembrane region" description="Helical" evidence="2">
    <location>
        <begin position="157"/>
        <end position="180"/>
    </location>
</feature>
<keyword evidence="4" id="KW-1185">Reference proteome</keyword>
<feature type="region of interest" description="Disordered" evidence="1">
    <location>
        <begin position="1"/>
        <end position="43"/>
    </location>
</feature>
<sequence>MADEGIELVQMNPAATSAASAASPPPHPSSSANPPPPPAGEKISLTYVYPRFAIKNRDMAEKTVEIDPTELLKPAPENAEPSAESQVDRAYIALFKREQGTIDWMLYDFRVVALHLKNGGIESIDLPLARGNPTLNIDQAMRSNNVSKIRITIAYRAVYKAFPSFVAVLLGTVGGILRFSGHISDGAVIAFLIVALAAGFANLWIGSLTGR</sequence>
<protein>
    <submittedName>
        <fullName evidence="3">Uncharacterized protein</fullName>
    </submittedName>
</protein>
<reference evidence="3 4" key="1">
    <citation type="submission" date="2019-10" db="EMBL/GenBank/DDBJ databases">
        <authorList>
            <person name="Palmer J.M."/>
        </authorList>
    </citation>
    <scope>NUCLEOTIDE SEQUENCE [LARGE SCALE GENOMIC DNA]</scope>
    <source>
        <strain evidence="3 4">TWF696</strain>
    </source>
</reference>
<keyword evidence="2" id="KW-0812">Transmembrane</keyword>
<proteinExistence type="predicted"/>
<name>A0AAV9UE93_9PEZI</name>
<feature type="transmembrane region" description="Helical" evidence="2">
    <location>
        <begin position="186"/>
        <end position="205"/>
    </location>
</feature>
<dbReference type="AlphaFoldDB" id="A0AAV9UE93"/>
<feature type="compositionally biased region" description="Pro residues" evidence="1">
    <location>
        <begin position="23"/>
        <end position="39"/>
    </location>
</feature>
<organism evidence="3 4">
    <name type="scientific">Orbilia brochopaga</name>
    <dbReference type="NCBI Taxonomy" id="3140254"/>
    <lineage>
        <taxon>Eukaryota</taxon>
        <taxon>Fungi</taxon>
        <taxon>Dikarya</taxon>
        <taxon>Ascomycota</taxon>
        <taxon>Pezizomycotina</taxon>
        <taxon>Orbiliomycetes</taxon>
        <taxon>Orbiliales</taxon>
        <taxon>Orbiliaceae</taxon>
        <taxon>Orbilia</taxon>
    </lineage>
</organism>
<evidence type="ECO:0000256" key="1">
    <source>
        <dbReference type="SAM" id="MobiDB-lite"/>
    </source>
</evidence>
<evidence type="ECO:0000313" key="4">
    <source>
        <dbReference type="Proteomes" id="UP001375240"/>
    </source>
</evidence>
<evidence type="ECO:0000256" key="2">
    <source>
        <dbReference type="SAM" id="Phobius"/>
    </source>
</evidence>
<evidence type="ECO:0000313" key="3">
    <source>
        <dbReference type="EMBL" id="KAK6338669.1"/>
    </source>
</evidence>
<gene>
    <name evidence="3" type="ORF">TWF696_009480</name>
</gene>
<dbReference type="Proteomes" id="UP001375240">
    <property type="component" value="Unassembled WGS sequence"/>
</dbReference>
<accession>A0AAV9UE93</accession>
<comment type="caution">
    <text evidence="3">The sequence shown here is derived from an EMBL/GenBank/DDBJ whole genome shotgun (WGS) entry which is preliminary data.</text>
</comment>
<keyword evidence="2" id="KW-0472">Membrane</keyword>
<keyword evidence="2" id="KW-1133">Transmembrane helix</keyword>
<dbReference type="EMBL" id="JAVHNQ010000009">
    <property type="protein sequence ID" value="KAK6338669.1"/>
    <property type="molecule type" value="Genomic_DNA"/>
</dbReference>
<feature type="compositionally biased region" description="Low complexity" evidence="1">
    <location>
        <begin position="13"/>
        <end position="22"/>
    </location>
</feature>